<dbReference type="PANTHER" id="PTHR46696:SF1">
    <property type="entry name" value="CYTOCHROME P450 YJIB-RELATED"/>
    <property type="match status" value="1"/>
</dbReference>
<sequence>METLTEAPVSDYDPFAPEVLADVHHYDGLLREVAPVVYIEKYDFYAITRAEEVQKALRNWRVFSSTDRPFYEPNPFRTAAPLMQDPPDHTHTKSVMLRIFSAENMEKMQNHFEREAEALVDELMANGPIEVDAYKDVAARYVLKIFPDILGLPEQGRELLLTFGDAVFNVFGPHNDHYKKKMENGQPALEWVAANATRERQTEGGIGWQLYQAADEGIITEEEALQLLVAVFGAGFDTTVFSIAGMLRAFADNPDQWQLLRENPDLLSSAFEESTRYYAPSRYGGRVAMKDTELGGIRIPAGAKVFAMWLGAGRDARKWDNPDQFIINRPEPQSHLSFGFGIHTCAGQAVARMEGRSILAALLKRVGSIDLVGEPRRAINFQAFGHEYVPIRLNPISE</sequence>
<organism evidence="3 4">
    <name type="scientific">Leifsonia kafniensis</name>
    <dbReference type="NCBI Taxonomy" id="475957"/>
    <lineage>
        <taxon>Bacteria</taxon>
        <taxon>Bacillati</taxon>
        <taxon>Actinomycetota</taxon>
        <taxon>Actinomycetes</taxon>
        <taxon>Micrococcales</taxon>
        <taxon>Microbacteriaceae</taxon>
        <taxon>Leifsonia</taxon>
    </lineage>
</organism>
<keyword evidence="2" id="KW-0479">Metal-binding</keyword>
<dbReference type="RefSeq" id="WP_345067836.1">
    <property type="nucleotide sequence ID" value="NZ_BAABCN010000008.1"/>
</dbReference>
<keyword evidence="2" id="KW-0503">Monooxygenase</keyword>
<keyword evidence="2" id="KW-0349">Heme</keyword>
<keyword evidence="2" id="KW-0560">Oxidoreductase</keyword>
<keyword evidence="2" id="KW-0408">Iron</keyword>
<protein>
    <submittedName>
        <fullName evidence="3">Cytochrome P450</fullName>
    </submittedName>
</protein>
<evidence type="ECO:0000256" key="2">
    <source>
        <dbReference type="RuleBase" id="RU000461"/>
    </source>
</evidence>
<accession>A0ABP7KRQ6</accession>
<proteinExistence type="inferred from homology"/>
<dbReference type="Pfam" id="PF00067">
    <property type="entry name" value="p450"/>
    <property type="match status" value="1"/>
</dbReference>
<dbReference type="PANTHER" id="PTHR46696">
    <property type="entry name" value="P450, PUTATIVE (EUROFUNG)-RELATED"/>
    <property type="match status" value="1"/>
</dbReference>
<evidence type="ECO:0000256" key="1">
    <source>
        <dbReference type="ARBA" id="ARBA00010617"/>
    </source>
</evidence>
<dbReference type="InterPro" id="IPR001128">
    <property type="entry name" value="Cyt_P450"/>
</dbReference>
<evidence type="ECO:0000313" key="3">
    <source>
        <dbReference type="EMBL" id="GAA3884390.1"/>
    </source>
</evidence>
<dbReference type="SUPFAM" id="SSF48264">
    <property type="entry name" value="Cytochrome P450"/>
    <property type="match status" value="1"/>
</dbReference>
<comment type="caution">
    <text evidence="3">The sequence shown here is derived from an EMBL/GenBank/DDBJ whole genome shotgun (WGS) entry which is preliminary data.</text>
</comment>
<dbReference type="EMBL" id="BAABCN010000008">
    <property type="protein sequence ID" value="GAA3884390.1"/>
    <property type="molecule type" value="Genomic_DNA"/>
</dbReference>
<evidence type="ECO:0000313" key="4">
    <source>
        <dbReference type="Proteomes" id="UP001501803"/>
    </source>
</evidence>
<dbReference type="PROSITE" id="PS00086">
    <property type="entry name" value="CYTOCHROME_P450"/>
    <property type="match status" value="1"/>
</dbReference>
<dbReference type="Gene3D" id="1.10.630.10">
    <property type="entry name" value="Cytochrome P450"/>
    <property type="match status" value="1"/>
</dbReference>
<name>A0ABP7KRQ6_9MICO</name>
<gene>
    <name evidence="3" type="ORF">GCM10022381_28210</name>
</gene>
<reference evidence="4" key="1">
    <citation type="journal article" date="2019" name="Int. J. Syst. Evol. Microbiol.">
        <title>The Global Catalogue of Microorganisms (GCM) 10K type strain sequencing project: providing services to taxonomists for standard genome sequencing and annotation.</title>
        <authorList>
            <consortium name="The Broad Institute Genomics Platform"/>
            <consortium name="The Broad Institute Genome Sequencing Center for Infectious Disease"/>
            <person name="Wu L."/>
            <person name="Ma J."/>
        </authorList>
    </citation>
    <scope>NUCLEOTIDE SEQUENCE [LARGE SCALE GENOMIC DNA]</scope>
    <source>
        <strain evidence="4">JCM 17021</strain>
    </source>
</reference>
<dbReference type="InterPro" id="IPR036396">
    <property type="entry name" value="Cyt_P450_sf"/>
</dbReference>
<dbReference type="InterPro" id="IPR017972">
    <property type="entry name" value="Cyt_P450_CS"/>
</dbReference>
<dbReference type="Proteomes" id="UP001501803">
    <property type="component" value="Unassembled WGS sequence"/>
</dbReference>
<comment type="similarity">
    <text evidence="1 2">Belongs to the cytochrome P450 family.</text>
</comment>
<keyword evidence="4" id="KW-1185">Reference proteome</keyword>